<reference evidence="6" key="2">
    <citation type="submission" date="2022-07" db="EMBL/GenBank/DDBJ databases">
        <authorList>
            <person name="Goncalves M.F.M."/>
            <person name="Hilario S."/>
            <person name="Van De Peer Y."/>
            <person name="Esteves A.C."/>
            <person name="Alves A."/>
        </authorList>
    </citation>
    <scope>NUCLEOTIDE SEQUENCE</scope>
    <source>
        <strain evidence="6">MUM 19.33</strain>
    </source>
</reference>
<evidence type="ECO:0000256" key="3">
    <source>
        <dbReference type="ARBA" id="ARBA00022679"/>
    </source>
</evidence>
<dbReference type="EMBL" id="JAGIXG020000038">
    <property type="protein sequence ID" value="KAI6780044.1"/>
    <property type="molecule type" value="Genomic_DNA"/>
</dbReference>
<feature type="region of interest" description="Disordered" evidence="5">
    <location>
        <begin position="373"/>
        <end position="393"/>
    </location>
</feature>
<dbReference type="GO" id="GO:0005634">
    <property type="term" value="C:nucleus"/>
    <property type="evidence" value="ECO:0007669"/>
    <property type="project" value="TreeGrafter"/>
</dbReference>
<reference evidence="6" key="1">
    <citation type="journal article" date="2021" name="J Fungi (Basel)">
        <title>Genomic and Metabolomic Analyses of the Marine Fungus Emericellopsis cladophorae: Insights into Saltwater Adaptability Mechanisms and Its Biosynthetic Potential.</title>
        <authorList>
            <person name="Goncalves M.F.M."/>
            <person name="Hilario S."/>
            <person name="Van de Peer Y."/>
            <person name="Esteves A.C."/>
            <person name="Alves A."/>
        </authorList>
    </citation>
    <scope>NUCLEOTIDE SEQUENCE</scope>
    <source>
        <strain evidence="6">MUM 19.33</strain>
    </source>
</reference>
<protein>
    <recommendedName>
        <fullName evidence="1">DNA (cytosine-5-)-methyltransferase</fullName>
        <ecNumber evidence="1">2.1.1.37</ecNumber>
    </recommendedName>
</protein>
<evidence type="ECO:0000256" key="4">
    <source>
        <dbReference type="ARBA" id="ARBA00022691"/>
    </source>
</evidence>
<dbReference type="InterPro" id="IPR001525">
    <property type="entry name" value="C5_MeTfrase"/>
</dbReference>
<dbReference type="GO" id="GO:0003677">
    <property type="term" value="F:DNA binding"/>
    <property type="evidence" value="ECO:0007669"/>
    <property type="project" value="TreeGrafter"/>
</dbReference>
<evidence type="ECO:0000256" key="5">
    <source>
        <dbReference type="SAM" id="MobiDB-lite"/>
    </source>
</evidence>
<proteinExistence type="predicted"/>
<dbReference type="Gene3D" id="3.40.50.150">
    <property type="entry name" value="Vaccinia Virus protein VP39"/>
    <property type="match status" value="1"/>
</dbReference>
<dbReference type="GO" id="GO:0032259">
    <property type="term" value="P:methylation"/>
    <property type="evidence" value="ECO:0007669"/>
    <property type="project" value="UniProtKB-KW"/>
</dbReference>
<sequence length="439" mass="49963">MDVPLSKVGKVRSLIFTNARWPQFRSSELANTRRHAEHRPAPNDGTLVCRWKFKIYSVPQGRSKKPVEEVLERIGVTEVNNPHYRVEDVRLSQQWRGEVTPGGSWAAGSTLPKSEEHGNMAPTPRRSGQKYAENQHIRVDVLHLSPPCQPFSPAHTRPSPQDDENIFALYSCNALIDKVRPRIITVEETFGLPMQRHQDYFHGFLNDFTQYGRLIMIAAAPGEKLPQFPEPTHSEACGQGLKSYNTIKRAIAGLRPTDDLHDLARVKRFYPHKGRYNPDKLGSTLTTGGADFVYFDGTRDFTLREIACLQGFPKNHQFIGSITAVKRQIGNAFAPNTVKILYQHVEKWLLKEDNKFEYKPAPQNIVLLDDDLDSDSSHTSYQSSSSPEPDMMDLTEDVMIIDTDEAPRSRISRRRIQSVRSRIWDDEDDLVDAVMIDLT</sequence>
<feature type="compositionally biased region" description="Low complexity" evidence="5">
    <location>
        <begin position="377"/>
        <end position="386"/>
    </location>
</feature>
<comment type="caution">
    <text evidence="6">The sequence shown here is derived from an EMBL/GenBank/DDBJ whole genome shotgun (WGS) entry which is preliminary data.</text>
</comment>
<dbReference type="InterPro" id="IPR050390">
    <property type="entry name" value="C5-Methyltransferase"/>
</dbReference>
<keyword evidence="3" id="KW-0808">Transferase</keyword>
<keyword evidence="7" id="KW-1185">Reference proteome</keyword>
<name>A0A9P9XZ85_9HYPO</name>
<dbReference type="GeneID" id="75833994"/>
<feature type="region of interest" description="Disordered" evidence="5">
    <location>
        <begin position="100"/>
        <end position="128"/>
    </location>
</feature>
<dbReference type="GO" id="GO:0003886">
    <property type="term" value="F:DNA (cytosine-5-)-methyltransferase activity"/>
    <property type="evidence" value="ECO:0007669"/>
    <property type="project" value="UniProtKB-EC"/>
</dbReference>
<dbReference type="PANTHER" id="PTHR10629">
    <property type="entry name" value="CYTOSINE-SPECIFIC METHYLTRANSFERASE"/>
    <property type="match status" value="1"/>
</dbReference>
<keyword evidence="4" id="KW-0949">S-adenosyl-L-methionine</keyword>
<dbReference type="EC" id="2.1.1.37" evidence="1"/>
<gene>
    <name evidence="6" type="ORF">J7T54_007520</name>
</gene>
<dbReference type="Pfam" id="PF00145">
    <property type="entry name" value="DNA_methylase"/>
    <property type="match status" value="2"/>
</dbReference>
<dbReference type="GO" id="GO:0044027">
    <property type="term" value="P:negative regulation of gene expression via chromosomal CpG island methylation"/>
    <property type="evidence" value="ECO:0007669"/>
    <property type="project" value="TreeGrafter"/>
</dbReference>
<keyword evidence="2" id="KW-0489">Methyltransferase</keyword>
<organism evidence="6 7">
    <name type="scientific">Emericellopsis cladophorae</name>
    <dbReference type="NCBI Taxonomy" id="2686198"/>
    <lineage>
        <taxon>Eukaryota</taxon>
        <taxon>Fungi</taxon>
        <taxon>Dikarya</taxon>
        <taxon>Ascomycota</taxon>
        <taxon>Pezizomycotina</taxon>
        <taxon>Sordariomycetes</taxon>
        <taxon>Hypocreomycetidae</taxon>
        <taxon>Hypocreales</taxon>
        <taxon>Bionectriaceae</taxon>
        <taxon>Emericellopsis</taxon>
    </lineage>
</organism>
<dbReference type="OrthoDB" id="414133at2759"/>
<dbReference type="SUPFAM" id="SSF53335">
    <property type="entry name" value="S-adenosyl-L-methionine-dependent methyltransferases"/>
    <property type="match status" value="1"/>
</dbReference>
<dbReference type="Gene3D" id="3.90.120.10">
    <property type="entry name" value="DNA Methylase, subunit A, domain 2"/>
    <property type="match status" value="1"/>
</dbReference>
<evidence type="ECO:0000256" key="2">
    <source>
        <dbReference type="ARBA" id="ARBA00022603"/>
    </source>
</evidence>
<evidence type="ECO:0000256" key="1">
    <source>
        <dbReference type="ARBA" id="ARBA00011975"/>
    </source>
</evidence>
<evidence type="ECO:0000313" key="7">
    <source>
        <dbReference type="Proteomes" id="UP001055219"/>
    </source>
</evidence>
<dbReference type="AlphaFoldDB" id="A0A9P9XZ85"/>
<evidence type="ECO:0000313" key="6">
    <source>
        <dbReference type="EMBL" id="KAI6780044.1"/>
    </source>
</evidence>
<dbReference type="PANTHER" id="PTHR10629:SF52">
    <property type="entry name" value="DNA (CYTOSINE-5)-METHYLTRANSFERASE 1"/>
    <property type="match status" value="1"/>
</dbReference>
<dbReference type="RefSeq" id="XP_051360900.1">
    <property type="nucleotide sequence ID" value="XM_051507988.1"/>
</dbReference>
<accession>A0A9P9XZ85</accession>
<dbReference type="Proteomes" id="UP001055219">
    <property type="component" value="Unassembled WGS sequence"/>
</dbReference>
<dbReference type="InterPro" id="IPR029063">
    <property type="entry name" value="SAM-dependent_MTases_sf"/>
</dbReference>